<evidence type="ECO:0000313" key="4">
    <source>
        <dbReference type="Proteomes" id="UP001224775"/>
    </source>
</evidence>
<keyword evidence="4" id="KW-1185">Reference proteome</keyword>
<comment type="caution">
    <text evidence="3">The sequence shown here is derived from an EMBL/GenBank/DDBJ whole genome shotgun (WGS) entry which is preliminary data.</text>
</comment>
<feature type="chain" id="PRO_5042047854" description="Alkaline phosphatase" evidence="2">
    <location>
        <begin position="19"/>
        <end position="235"/>
    </location>
</feature>
<evidence type="ECO:0008006" key="5">
    <source>
        <dbReference type="Google" id="ProtNLM"/>
    </source>
</evidence>
<feature type="signal peptide" evidence="2">
    <location>
        <begin position="1"/>
        <end position="18"/>
    </location>
</feature>
<dbReference type="EMBL" id="JATAAI010000003">
    <property type="protein sequence ID" value="KAK1747058.1"/>
    <property type="molecule type" value="Genomic_DNA"/>
</dbReference>
<sequence length="235" mass="24450">MKFAIAAAVIASAVLTEARLSMQSVGTKTPKSSKRSKGKSGKCGKSSKRGKDKCDDADYSSIYTMTNQPINEILVYSRNTCNGALAFETAVATNGTGSILSGSNGDGVDLPAPIDDPLASTGSIITASDCLLAVNAGSDDISTFHIVSPAEIELVDTYSSDGDFPVSLAEREGLVYVLNAGENGSMQGFHLTPETCELTPIEQDPIELDQGNVTPSDPAFFPASPAQIGFTLTSL</sequence>
<organism evidence="3 4">
    <name type="scientific">Skeletonema marinoi</name>
    <dbReference type="NCBI Taxonomy" id="267567"/>
    <lineage>
        <taxon>Eukaryota</taxon>
        <taxon>Sar</taxon>
        <taxon>Stramenopiles</taxon>
        <taxon>Ochrophyta</taxon>
        <taxon>Bacillariophyta</taxon>
        <taxon>Coscinodiscophyceae</taxon>
        <taxon>Thalassiosirophycidae</taxon>
        <taxon>Thalassiosirales</taxon>
        <taxon>Skeletonemataceae</taxon>
        <taxon>Skeletonema</taxon>
        <taxon>Skeletonema marinoi-dohrnii complex</taxon>
    </lineage>
</organism>
<gene>
    <name evidence="3" type="ORF">QTG54_002402</name>
</gene>
<name>A0AAD9DIR6_9STRA</name>
<feature type="compositionally biased region" description="Basic residues" evidence="1">
    <location>
        <begin position="31"/>
        <end position="51"/>
    </location>
</feature>
<feature type="region of interest" description="Disordered" evidence="1">
    <location>
        <begin position="22"/>
        <end position="53"/>
    </location>
</feature>
<accession>A0AAD9DIR6</accession>
<protein>
    <recommendedName>
        <fullName evidence="5">Alkaline phosphatase</fullName>
    </recommendedName>
</protein>
<dbReference type="AlphaFoldDB" id="A0AAD9DIR6"/>
<reference evidence="3" key="1">
    <citation type="submission" date="2023-06" db="EMBL/GenBank/DDBJ databases">
        <title>Survivors Of The Sea: Transcriptome response of Skeletonema marinoi to long-term dormancy.</title>
        <authorList>
            <person name="Pinder M.I.M."/>
            <person name="Kourtchenko O."/>
            <person name="Robertson E.K."/>
            <person name="Larsson T."/>
            <person name="Maumus F."/>
            <person name="Osuna-Cruz C.M."/>
            <person name="Vancaester E."/>
            <person name="Stenow R."/>
            <person name="Vandepoele K."/>
            <person name="Ploug H."/>
            <person name="Bruchert V."/>
            <person name="Godhe A."/>
            <person name="Topel M."/>
        </authorList>
    </citation>
    <scope>NUCLEOTIDE SEQUENCE</scope>
    <source>
        <strain evidence="3">R05AC</strain>
    </source>
</reference>
<evidence type="ECO:0000256" key="1">
    <source>
        <dbReference type="SAM" id="MobiDB-lite"/>
    </source>
</evidence>
<proteinExistence type="predicted"/>
<dbReference type="InterPro" id="IPR015943">
    <property type="entry name" value="WD40/YVTN_repeat-like_dom_sf"/>
</dbReference>
<keyword evidence="2" id="KW-0732">Signal</keyword>
<evidence type="ECO:0000256" key="2">
    <source>
        <dbReference type="SAM" id="SignalP"/>
    </source>
</evidence>
<evidence type="ECO:0000313" key="3">
    <source>
        <dbReference type="EMBL" id="KAK1747058.1"/>
    </source>
</evidence>
<dbReference type="Gene3D" id="2.130.10.10">
    <property type="entry name" value="YVTN repeat-like/Quinoprotein amine dehydrogenase"/>
    <property type="match status" value="1"/>
</dbReference>
<dbReference type="Proteomes" id="UP001224775">
    <property type="component" value="Unassembled WGS sequence"/>
</dbReference>